<evidence type="ECO:0000313" key="2">
    <source>
        <dbReference type="EMBL" id="GAA3541449.1"/>
    </source>
</evidence>
<proteinExistence type="predicted"/>
<accession>A0ABP6VYQ8</accession>
<dbReference type="EMBL" id="BAABBB010000018">
    <property type="protein sequence ID" value="GAA3541449.1"/>
    <property type="molecule type" value="Genomic_DNA"/>
</dbReference>
<feature type="compositionally biased region" description="Basic residues" evidence="1">
    <location>
        <begin position="80"/>
        <end position="106"/>
    </location>
</feature>
<evidence type="ECO:0000256" key="1">
    <source>
        <dbReference type="SAM" id="MobiDB-lite"/>
    </source>
</evidence>
<comment type="caution">
    <text evidence="2">The sequence shown here is derived from an EMBL/GenBank/DDBJ whole genome shotgun (WGS) entry which is preliminary data.</text>
</comment>
<name>A0ABP6VYQ8_9ACTN</name>
<organism evidence="2 3">
    <name type="scientific">Nocardioides daeguensis</name>
    <dbReference type="NCBI Taxonomy" id="908359"/>
    <lineage>
        <taxon>Bacteria</taxon>
        <taxon>Bacillati</taxon>
        <taxon>Actinomycetota</taxon>
        <taxon>Actinomycetes</taxon>
        <taxon>Propionibacteriales</taxon>
        <taxon>Nocardioidaceae</taxon>
        <taxon>Nocardioides</taxon>
    </lineage>
</organism>
<protein>
    <submittedName>
        <fullName evidence="2">Uncharacterized protein</fullName>
    </submittedName>
</protein>
<feature type="region of interest" description="Disordered" evidence="1">
    <location>
        <begin position="80"/>
        <end position="110"/>
    </location>
</feature>
<evidence type="ECO:0000313" key="3">
    <source>
        <dbReference type="Proteomes" id="UP001500301"/>
    </source>
</evidence>
<reference evidence="3" key="1">
    <citation type="journal article" date="2019" name="Int. J. Syst. Evol. Microbiol.">
        <title>The Global Catalogue of Microorganisms (GCM) 10K type strain sequencing project: providing services to taxonomists for standard genome sequencing and annotation.</title>
        <authorList>
            <consortium name="The Broad Institute Genomics Platform"/>
            <consortium name="The Broad Institute Genome Sequencing Center for Infectious Disease"/>
            <person name="Wu L."/>
            <person name="Ma J."/>
        </authorList>
    </citation>
    <scope>NUCLEOTIDE SEQUENCE [LARGE SCALE GENOMIC DNA]</scope>
    <source>
        <strain evidence="3">JCM 17460</strain>
    </source>
</reference>
<keyword evidence="3" id="KW-1185">Reference proteome</keyword>
<sequence>MRTARGAGRFAADFLAGGRFLVVVLRLRELAVFFTPEREEEVVLLRDAGGEDVRVAMTPNLGDRPTRHRDHRAVCLARRRTTARRRPRVPACPHRPRPGPRARPKFLRPGAADDAEFAPNLWTARIPAL</sequence>
<dbReference type="Proteomes" id="UP001500301">
    <property type="component" value="Unassembled WGS sequence"/>
</dbReference>
<gene>
    <name evidence="2" type="ORF">GCM10022263_30830</name>
</gene>